<keyword evidence="5" id="KW-0804">Transcription</keyword>
<evidence type="ECO:0000259" key="9">
    <source>
        <dbReference type="SMART" id="SM01268"/>
    </source>
</evidence>
<dbReference type="OrthoDB" id="5600360at2759"/>
<dbReference type="InterPro" id="IPR015351">
    <property type="entry name" value="RBP-J/Cbf11/Cbf12_DNA-bd"/>
</dbReference>
<dbReference type="GO" id="GO:0000978">
    <property type="term" value="F:RNA polymerase II cis-regulatory region sequence-specific DNA binding"/>
    <property type="evidence" value="ECO:0007669"/>
    <property type="project" value="InterPro"/>
</dbReference>
<dbReference type="InterPro" id="IPR036358">
    <property type="entry name" value="BTD_sf"/>
</dbReference>
<keyword evidence="6" id="KW-0539">Nucleus</keyword>
<evidence type="ECO:0000256" key="7">
    <source>
        <dbReference type="SAM" id="MobiDB-lite"/>
    </source>
</evidence>
<feature type="region of interest" description="Disordered" evidence="7">
    <location>
        <begin position="44"/>
        <end position="163"/>
    </location>
</feature>
<keyword evidence="4" id="KW-0238">DNA-binding</keyword>
<dbReference type="SMART" id="SM01267">
    <property type="entry name" value="LAG1_DNAbind"/>
    <property type="match status" value="1"/>
</dbReference>
<dbReference type="InterPro" id="IPR008967">
    <property type="entry name" value="p53-like_TF_DNA-bd_sf"/>
</dbReference>
<dbReference type="Pfam" id="PF09271">
    <property type="entry name" value="LAG1-DNAbind"/>
    <property type="match status" value="1"/>
</dbReference>
<evidence type="ECO:0000313" key="11">
    <source>
        <dbReference type="Proteomes" id="UP000603453"/>
    </source>
</evidence>
<dbReference type="InterPro" id="IPR040159">
    <property type="entry name" value="CLS_fam"/>
</dbReference>
<accession>A0A8H7QVJ6</accession>
<comment type="caution">
    <text evidence="10">The sequence shown here is derived from an EMBL/GenBank/DDBJ whole genome shotgun (WGS) entry which is preliminary data.</text>
</comment>
<dbReference type="Gene3D" id="2.60.40.1450">
    <property type="entry name" value="LAG1, DNA binding domain"/>
    <property type="match status" value="1"/>
</dbReference>
<keyword evidence="3" id="KW-0805">Transcription regulation</keyword>
<reference evidence="10" key="1">
    <citation type="submission" date="2020-12" db="EMBL/GenBank/DDBJ databases">
        <title>Metabolic potential, ecology and presence of endohyphal bacteria is reflected in genomic diversity of Mucoromycotina.</title>
        <authorList>
            <person name="Muszewska A."/>
            <person name="Okrasinska A."/>
            <person name="Steczkiewicz K."/>
            <person name="Drgas O."/>
            <person name="Orlowska M."/>
            <person name="Perlinska-Lenart U."/>
            <person name="Aleksandrzak-Piekarczyk T."/>
            <person name="Szatraj K."/>
            <person name="Zielenkiewicz U."/>
            <person name="Pilsyk S."/>
            <person name="Malc E."/>
            <person name="Mieczkowski P."/>
            <person name="Kruszewska J.S."/>
            <person name="Biernat P."/>
            <person name="Pawlowska J."/>
        </authorList>
    </citation>
    <scope>NUCLEOTIDE SEQUENCE</scope>
    <source>
        <strain evidence="10">WA0000017839</strain>
    </source>
</reference>
<proteinExistence type="inferred from homology"/>
<dbReference type="SUPFAM" id="SSF49417">
    <property type="entry name" value="p53-like transcription factors"/>
    <property type="match status" value="1"/>
</dbReference>
<dbReference type="PANTHER" id="PTHR10665">
    <property type="entry name" value="RECOMBINING BINDING PROTEIN SUPPRESSOR OF HAIRLESS"/>
    <property type="match status" value="1"/>
</dbReference>
<dbReference type="Proteomes" id="UP000603453">
    <property type="component" value="Unassembled WGS sequence"/>
</dbReference>
<dbReference type="InterPro" id="IPR037095">
    <property type="entry name" value="RBP-J/Cbf11_DNA-bd_sf"/>
</dbReference>
<name>A0A8H7QVJ6_9FUNG</name>
<feature type="domain" description="Beta-trefoil DNA-binding" evidence="9">
    <location>
        <begin position="316"/>
        <end position="530"/>
    </location>
</feature>
<evidence type="ECO:0000256" key="4">
    <source>
        <dbReference type="ARBA" id="ARBA00023125"/>
    </source>
</evidence>
<evidence type="ECO:0000256" key="5">
    <source>
        <dbReference type="ARBA" id="ARBA00023163"/>
    </source>
</evidence>
<comment type="similarity">
    <text evidence="2">Belongs to the Su(H) family.</text>
</comment>
<evidence type="ECO:0000256" key="1">
    <source>
        <dbReference type="ARBA" id="ARBA00004123"/>
    </source>
</evidence>
<dbReference type="SMART" id="SM01268">
    <property type="entry name" value="BTD"/>
    <property type="match status" value="1"/>
</dbReference>
<protein>
    <submittedName>
        <fullName evidence="10">Uncharacterized protein</fullName>
    </submittedName>
</protein>
<dbReference type="EMBL" id="JAEPRD010000112">
    <property type="protein sequence ID" value="KAG2198376.1"/>
    <property type="molecule type" value="Genomic_DNA"/>
</dbReference>
<dbReference type="SUPFAM" id="SSF110217">
    <property type="entry name" value="DNA-binding protein LAG-1 (CSL)"/>
    <property type="match status" value="1"/>
</dbReference>
<gene>
    <name evidence="10" type="ORF">INT47_009781</name>
</gene>
<feature type="compositionally biased region" description="Polar residues" evidence="7">
    <location>
        <begin position="111"/>
        <end position="129"/>
    </location>
</feature>
<evidence type="ECO:0000256" key="3">
    <source>
        <dbReference type="ARBA" id="ARBA00023015"/>
    </source>
</evidence>
<feature type="region of interest" description="Disordered" evidence="7">
    <location>
        <begin position="390"/>
        <end position="412"/>
    </location>
</feature>
<feature type="domain" description="RBP-J/Cbf11/Cbf12 DNA binding" evidence="8">
    <location>
        <begin position="169"/>
        <end position="315"/>
    </location>
</feature>
<dbReference type="GO" id="GO:0005634">
    <property type="term" value="C:nucleus"/>
    <property type="evidence" value="ECO:0007669"/>
    <property type="project" value="UniProtKB-SubCell"/>
</dbReference>
<evidence type="ECO:0000313" key="10">
    <source>
        <dbReference type="EMBL" id="KAG2198376.1"/>
    </source>
</evidence>
<feature type="compositionally biased region" description="Low complexity" evidence="7">
    <location>
        <begin position="135"/>
        <end position="156"/>
    </location>
</feature>
<evidence type="ECO:0000259" key="8">
    <source>
        <dbReference type="SMART" id="SM01267"/>
    </source>
</evidence>
<comment type="subcellular location">
    <subcellularLocation>
        <location evidence="1">Nucleus</location>
    </subcellularLocation>
</comment>
<dbReference type="AlphaFoldDB" id="A0A8H7QVJ6"/>
<dbReference type="Pfam" id="PF09270">
    <property type="entry name" value="BTD"/>
    <property type="match status" value="1"/>
</dbReference>
<dbReference type="Gene3D" id="2.80.10.50">
    <property type="match status" value="1"/>
</dbReference>
<evidence type="ECO:0000256" key="6">
    <source>
        <dbReference type="ARBA" id="ARBA00023242"/>
    </source>
</evidence>
<keyword evidence="11" id="KW-1185">Reference proteome</keyword>
<feature type="compositionally biased region" description="Pro residues" evidence="7">
    <location>
        <begin position="394"/>
        <end position="407"/>
    </location>
</feature>
<sequence length="709" mass="78408">MERQKSRIISEQVFGSSRKIQFIGLCDEDVRPMSSLLDAIDQAHPPIRPDYKESSSTQQTMSIESLLDSESSTSQYQHHRQSQSASTHEVSIASLLTSDNTHKRRWEESNSNKPSKRSLSNNGKSMIDSNHTKKSTPASSSSSSASATSTSSAAAPNGQDNSTERHKTIITCLHASVAQKSYGSEKRFLCPPPIVHIKSPFNSSITPEQRAEKLQLSMSVICENGDRILEQRSMLDENQSGSFKYLHVTGTAKAKQFNLKVDLLPNIQHHTTSPPSSPIKQEEPVEALPLATFISKPISIISKPSKKTAKTRNISTCILANSPVSLFNRINSQTVRTKYMTSSNNMLCAKNTTWSPFDIIIVNQPKAPQPHKTHRQQMTTTISGRFTSRIQLAHPPPPPTQPSPSPPHAVSSKVPVHVTYGTEIILRDSQTGVSSPSLIIRKVDKGRIAQCAYGPVSQMQKIALQLASTIDSQPIYLSAAGSLTDNAVHSNENSSTSSNTWLDYSPSRLVQPEKMTLELSYEEVDDYLCWTIVGIAKFEYDYYENQSLEENGEITEVAEFKPPSIVEDVTPPPSPPRHITPFPILSHIEYKTEEHRLDVIGQHLIQAAPVPRLLDLWLGTHGPLVTRISQPPQPHTPHQTHWSVQLPPTQDLIVANHDLLVTQADGRRTLELALLLVRQDGLVYHTGKALSCDVLYDAGRWAVVPASST</sequence>
<feature type="compositionally biased region" description="Polar residues" evidence="7">
    <location>
        <begin position="54"/>
        <end position="99"/>
    </location>
</feature>
<dbReference type="GO" id="GO:0001228">
    <property type="term" value="F:DNA-binding transcription activator activity, RNA polymerase II-specific"/>
    <property type="evidence" value="ECO:0007669"/>
    <property type="project" value="InterPro"/>
</dbReference>
<evidence type="ECO:0000256" key="2">
    <source>
        <dbReference type="ARBA" id="ARBA00009704"/>
    </source>
</evidence>
<organism evidence="10 11">
    <name type="scientific">Mucor saturninus</name>
    <dbReference type="NCBI Taxonomy" id="64648"/>
    <lineage>
        <taxon>Eukaryota</taxon>
        <taxon>Fungi</taxon>
        <taxon>Fungi incertae sedis</taxon>
        <taxon>Mucoromycota</taxon>
        <taxon>Mucoromycotina</taxon>
        <taxon>Mucoromycetes</taxon>
        <taxon>Mucorales</taxon>
        <taxon>Mucorineae</taxon>
        <taxon>Mucoraceae</taxon>
        <taxon>Mucor</taxon>
    </lineage>
</organism>
<dbReference type="InterPro" id="IPR015350">
    <property type="entry name" value="Beta-trefoil_DNA-bd_dom"/>
</dbReference>